<reference evidence="2" key="1">
    <citation type="journal article" date="2014" name="BMC Genomics">
        <title>Genome sequencing of two Neorhizobium galegae strains reveals a noeT gene responsible for the unusual acetylation of the nodulation factors.</title>
        <authorList>
            <person name="Osterman J."/>
            <person name="Marsh J."/>
            <person name="Laine P.K."/>
            <person name="Zeng Z."/>
            <person name="Alatalo E."/>
            <person name="Sullivan J.T."/>
            <person name="Young J.P."/>
            <person name="Thomas-Oates J."/>
            <person name="Paulin L."/>
            <person name="Lindstrom K."/>
        </authorList>
    </citation>
    <scope>NUCLEOTIDE SEQUENCE [LARGE SCALE GENOMIC DNA]</scope>
    <source>
        <strain evidence="2">HAMBI 540</strain>
    </source>
</reference>
<evidence type="ECO:0000313" key="1">
    <source>
        <dbReference type="EMBL" id="CDN50533.1"/>
    </source>
</evidence>
<sequence>MPVAGRQELREFSRNERCLGGIAAKAEQGAAHFIARGYQKQRTSFRLEARCLRPGERRRIELSSLQVGGRHGVDRP</sequence>
<keyword evidence="2" id="KW-1185">Reference proteome</keyword>
<dbReference type="HOGENOM" id="CLU_2650726_0_0_5"/>
<protein>
    <submittedName>
        <fullName evidence="1">Uncharacterized protein</fullName>
    </submittedName>
</protein>
<organism evidence="1 2">
    <name type="scientific">Neorhizobium galegae bv. orientalis str. HAMBI 540</name>
    <dbReference type="NCBI Taxonomy" id="1028800"/>
    <lineage>
        <taxon>Bacteria</taxon>
        <taxon>Pseudomonadati</taxon>
        <taxon>Pseudomonadota</taxon>
        <taxon>Alphaproteobacteria</taxon>
        <taxon>Hyphomicrobiales</taxon>
        <taxon>Rhizobiaceae</taxon>
        <taxon>Rhizobium/Agrobacterium group</taxon>
        <taxon>Neorhizobium</taxon>
    </lineage>
</organism>
<dbReference type="Proteomes" id="UP000028181">
    <property type="component" value="Chromosome I"/>
</dbReference>
<dbReference type="KEGG" id="ngg:RG540_CH43920"/>
<dbReference type="AlphaFoldDB" id="A0A068SWE0"/>
<name>A0A068SWE0_NEOGA</name>
<gene>
    <name evidence="1" type="ORF">RG540_CH43920</name>
</gene>
<accession>A0A068SWE0</accession>
<dbReference type="EMBL" id="HG938353">
    <property type="protein sequence ID" value="CDN50533.1"/>
    <property type="molecule type" value="Genomic_DNA"/>
</dbReference>
<evidence type="ECO:0000313" key="2">
    <source>
        <dbReference type="Proteomes" id="UP000028181"/>
    </source>
</evidence>
<proteinExistence type="predicted"/>